<dbReference type="STRING" id="1155689.SAMN05444278_101483"/>
<dbReference type="EMBL" id="FQTW01000001">
    <property type="protein sequence ID" value="SHE39169.1"/>
    <property type="molecule type" value="Genomic_DNA"/>
</dbReference>
<dbReference type="RefSeq" id="WP_073191874.1">
    <property type="nucleotide sequence ID" value="NZ_FQTW01000001.1"/>
</dbReference>
<feature type="region of interest" description="Disordered" evidence="1">
    <location>
        <begin position="163"/>
        <end position="183"/>
    </location>
</feature>
<dbReference type="AlphaFoldDB" id="A0A1M4T3X7"/>
<dbReference type="InterPro" id="IPR005901">
    <property type="entry name" value="GLPGLI"/>
</dbReference>
<evidence type="ECO:0000313" key="3">
    <source>
        <dbReference type="Proteomes" id="UP000184462"/>
    </source>
</evidence>
<accession>A0A1M4T3X7</accession>
<feature type="compositionally biased region" description="Basic and acidic residues" evidence="1">
    <location>
        <begin position="163"/>
        <end position="175"/>
    </location>
</feature>
<dbReference type="OrthoDB" id="1068986at2"/>
<dbReference type="Proteomes" id="UP000184462">
    <property type="component" value="Unassembled WGS sequence"/>
</dbReference>
<reference evidence="2 3" key="1">
    <citation type="submission" date="2016-11" db="EMBL/GenBank/DDBJ databases">
        <authorList>
            <person name="Jaros S."/>
            <person name="Januszkiewicz K."/>
            <person name="Wedrychowicz H."/>
        </authorList>
    </citation>
    <scope>NUCLEOTIDE SEQUENCE [LARGE SCALE GENOMIC DNA]</scope>
    <source>
        <strain evidence="2 3">DSM 25661</strain>
    </source>
</reference>
<dbReference type="Pfam" id="PF09697">
    <property type="entry name" value="Porph_ging"/>
    <property type="match status" value="1"/>
</dbReference>
<evidence type="ECO:0000313" key="2">
    <source>
        <dbReference type="EMBL" id="SHE39169.1"/>
    </source>
</evidence>
<sequence length="278" mass="32449">MKHFLILFCCVFATTIQSQNFKGQAVYMSKTTVDLDNWGGNKMSEQQKKMIMERMKSMFEKTYILNFTKSESLYKEDEQLEAPGSRGFSMMGSFTAGPQYKNLSDQLLIQEQEFFGKRFLITDSLEQLQWKMTGETKKIGQYTVFKAIATKSVDEFDWRSMRRKKNDSEKKKDSIANKSNQDPFNQVEVPESIEITAWYTPQIPVSHGPSTYWGLPGLILEINADKTTILCKKIIINPQEEININKPEKGDIVTQTEYNKIIKKKMEEMREMYRGRRR</sequence>
<keyword evidence="3" id="KW-1185">Reference proteome</keyword>
<dbReference type="NCBIfam" id="TIGR01200">
    <property type="entry name" value="GLPGLI"/>
    <property type="match status" value="1"/>
</dbReference>
<gene>
    <name evidence="2" type="ORF">SAMN05444278_101483</name>
</gene>
<evidence type="ECO:0000256" key="1">
    <source>
        <dbReference type="SAM" id="MobiDB-lite"/>
    </source>
</evidence>
<organism evidence="2 3">
    <name type="scientific">Psychroflexus salarius</name>
    <dbReference type="NCBI Taxonomy" id="1155689"/>
    <lineage>
        <taxon>Bacteria</taxon>
        <taxon>Pseudomonadati</taxon>
        <taxon>Bacteroidota</taxon>
        <taxon>Flavobacteriia</taxon>
        <taxon>Flavobacteriales</taxon>
        <taxon>Flavobacteriaceae</taxon>
        <taxon>Psychroflexus</taxon>
    </lineage>
</organism>
<protein>
    <submittedName>
        <fullName evidence="2">GLPGLI family protein</fullName>
    </submittedName>
</protein>
<proteinExistence type="predicted"/>
<name>A0A1M4T3X7_9FLAO</name>